<evidence type="ECO:0000313" key="4">
    <source>
        <dbReference type="Proteomes" id="UP001215598"/>
    </source>
</evidence>
<accession>A0AAD7MSP1</accession>
<reference evidence="3" key="1">
    <citation type="submission" date="2023-03" db="EMBL/GenBank/DDBJ databases">
        <title>Massive genome expansion in bonnet fungi (Mycena s.s.) driven by repeated elements and novel gene families across ecological guilds.</title>
        <authorList>
            <consortium name="Lawrence Berkeley National Laboratory"/>
            <person name="Harder C.B."/>
            <person name="Miyauchi S."/>
            <person name="Viragh M."/>
            <person name="Kuo A."/>
            <person name="Thoen E."/>
            <person name="Andreopoulos B."/>
            <person name="Lu D."/>
            <person name="Skrede I."/>
            <person name="Drula E."/>
            <person name="Henrissat B."/>
            <person name="Morin E."/>
            <person name="Kohler A."/>
            <person name="Barry K."/>
            <person name="LaButti K."/>
            <person name="Morin E."/>
            <person name="Salamov A."/>
            <person name="Lipzen A."/>
            <person name="Mereny Z."/>
            <person name="Hegedus B."/>
            <person name="Baldrian P."/>
            <person name="Stursova M."/>
            <person name="Weitz H."/>
            <person name="Taylor A."/>
            <person name="Grigoriev I.V."/>
            <person name="Nagy L.G."/>
            <person name="Martin F."/>
            <person name="Kauserud H."/>
        </authorList>
    </citation>
    <scope>NUCLEOTIDE SEQUENCE</scope>
    <source>
        <strain evidence="3">CBHHK182m</strain>
    </source>
</reference>
<keyword evidence="4" id="KW-1185">Reference proteome</keyword>
<sequence>MSLIDAHRLHISGGNFNHIAGHLNEYHIAGNLVQPEGENGINLLQRNINGDAFHNSEQRFPPPKCHPDTRISIQRSIQSWVEDGGAPSVMWLYGPAGAGKSAIAQTMAEKWAQRKTLAAAFFFARWRTGGSSGKTLFPTVAYQLHQGTHPV</sequence>
<gene>
    <name evidence="3" type="ORF">B0H16DRAFT_1733821</name>
</gene>
<dbReference type="Pfam" id="PF24883">
    <property type="entry name" value="NPHP3_N"/>
    <property type="match status" value="1"/>
</dbReference>
<comment type="caution">
    <text evidence="3">The sequence shown here is derived from an EMBL/GenBank/DDBJ whole genome shotgun (WGS) entry which is preliminary data.</text>
</comment>
<dbReference type="Proteomes" id="UP001215598">
    <property type="component" value="Unassembled WGS sequence"/>
</dbReference>
<protein>
    <recommendedName>
        <fullName evidence="2">Nephrocystin 3-like N-terminal domain-containing protein</fullName>
    </recommendedName>
</protein>
<organism evidence="3 4">
    <name type="scientific">Mycena metata</name>
    <dbReference type="NCBI Taxonomy" id="1033252"/>
    <lineage>
        <taxon>Eukaryota</taxon>
        <taxon>Fungi</taxon>
        <taxon>Dikarya</taxon>
        <taxon>Basidiomycota</taxon>
        <taxon>Agaricomycotina</taxon>
        <taxon>Agaricomycetes</taxon>
        <taxon>Agaricomycetidae</taxon>
        <taxon>Agaricales</taxon>
        <taxon>Marasmiineae</taxon>
        <taxon>Mycenaceae</taxon>
        <taxon>Mycena</taxon>
    </lineage>
</organism>
<proteinExistence type="predicted"/>
<dbReference type="AlphaFoldDB" id="A0AAD7MSP1"/>
<evidence type="ECO:0000256" key="1">
    <source>
        <dbReference type="ARBA" id="ARBA00022737"/>
    </source>
</evidence>
<feature type="domain" description="Nephrocystin 3-like N-terminal" evidence="2">
    <location>
        <begin position="75"/>
        <end position="146"/>
    </location>
</feature>
<dbReference type="Gene3D" id="3.40.50.300">
    <property type="entry name" value="P-loop containing nucleotide triphosphate hydrolases"/>
    <property type="match status" value="1"/>
</dbReference>
<dbReference type="EMBL" id="JARKIB010000160">
    <property type="protein sequence ID" value="KAJ7730303.1"/>
    <property type="molecule type" value="Genomic_DNA"/>
</dbReference>
<dbReference type="SUPFAM" id="SSF52540">
    <property type="entry name" value="P-loop containing nucleoside triphosphate hydrolases"/>
    <property type="match status" value="1"/>
</dbReference>
<evidence type="ECO:0000313" key="3">
    <source>
        <dbReference type="EMBL" id="KAJ7730303.1"/>
    </source>
</evidence>
<dbReference type="InterPro" id="IPR056884">
    <property type="entry name" value="NPHP3-like_N"/>
</dbReference>
<name>A0AAD7MSP1_9AGAR</name>
<evidence type="ECO:0000259" key="2">
    <source>
        <dbReference type="Pfam" id="PF24883"/>
    </source>
</evidence>
<keyword evidence="1" id="KW-0677">Repeat</keyword>
<dbReference type="InterPro" id="IPR027417">
    <property type="entry name" value="P-loop_NTPase"/>
</dbReference>